<evidence type="ECO:0000256" key="7">
    <source>
        <dbReference type="PIRSR" id="PIRSR000446-1"/>
    </source>
</evidence>
<dbReference type="Pfam" id="PF00698">
    <property type="entry name" value="Acyl_transf_1"/>
    <property type="match status" value="1"/>
</dbReference>
<reference evidence="9 10" key="1">
    <citation type="submission" date="2016-12" db="EMBL/GenBank/DDBJ databases">
        <title>Thioflexothrix psekupsii D3 genome sequencing and assembly.</title>
        <authorList>
            <person name="Fomenkov A."/>
            <person name="Vincze T."/>
            <person name="Grabovich M."/>
            <person name="Anton B.P."/>
            <person name="Dubinina G."/>
            <person name="Orlova M."/>
            <person name="Belousova E."/>
            <person name="Roberts R.J."/>
        </authorList>
    </citation>
    <scope>NUCLEOTIDE SEQUENCE [LARGE SCALE GENOMIC DNA]</scope>
    <source>
        <strain evidence="9">D3</strain>
    </source>
</reference>
<dbReference type="GO" id="GO:0004314">
    <property type="term" value="F:[acyl-carrier-protein] S-malonyltransferase activity"/>
    <property type="evidence" value="ECO:0007669"/>
    <property type="project" value="UniProtKB-EC"/>
</dbReference>
<comment type="catalytic activity">
    <reaction evidence="5 6">
        <text>holo-[ACP] + malonyl-CoA = malonyl-[ACP] + CoA</text>
        <dbReference type="Rhea" id="RHEA:41792"/>
        <dbReference type="Rhea" id="RHEA-COMP:9623"/>
        <dbReference type="Rhea" id="RHEA-COMP:9685"/>
        <dbReference type="ChEBI" id="CHEBI:57287"/>
        <dbReference type="ChEBI" id="CHEBI:57384"/>
        <dbReference type="ChEBI" id="CHEBI:64479"/>
        <dbReference type="ChEBI" id="CHEBI:78449"/>
        <dbReference type="EC" id="2.3.1.39"/>
    </reaction>
</comment>
<evidence type="ECO:0000313" key="10">
    <source>
        <dbReference type="Proteomes" id="UP000194798"/>
    </source>
</evidence>
<dbReference type="SMART" id="SM00827">
    <property type="entry name" value="PKS_AT"/>
    <property type="match status" value="1"/>
</dbReference>
<feature type="active site" evidence="7">
    <location>
        <position position="93"/>
    </location>
</feature>
<accession>A0A251X507</accession>
<dbReference type="AlphaFoldDB" id="A0A251X507"/>
<organism evidence="9 10">
    <name type="scientific">Thioflexithrix psekupsensis</name>
    <dbReference type="NCBI Taxonomy" id="1570016"/>
    <lineage>
        <taxon>Bacteria</taxon>
        <taxon>Pseudomonadati</taxon>
        <taxon>Pseudomonadota</taxon>
        <taxon>Gammaproteobacteria</taxon>
        <taxon>Thiotrichales</taxon>
        <taxon>Thioflexithrix</taxon>
    </lineage>
</organism>
<dbReference type="SUPFAM" id="SSF52151">
    <property type="entry name" value="FabD/lysophospholipase-like"/>
    <property type="match status" value="1"/>
</dbReference>
<dbReference type="InterPro" id="IPR024925">
    <property type="entry name" value="Malonyl_CoA-ACP_transAc"/>
</dbReference>
<dbReference type="InterPro" id="IPR050858">
    <property type="entry name" value="Mal-CoA-ACP_Trans/PKS_FabD"/>
</dbReference>
<dbReference type="InterPro" id="IPR001227">
    <property type="entry name" value="Ac_transferase_dom_sf"/>
</dbReference>
<dbReference type="PIRSF" id="PIRSF000446">
    <property type="entry name" value="Mct"/>
    <property type="match status" value="1"/>
</dbReference>
<dbReference type="InterPro" id="IPR014043">
    <property type="entry name" value="Acyl_transferase_dom"/>
</dbReference>
<dbReference type="EMBL" id="MSLT01000023">
    <property type="protein sequence ID" value="OUD12476.1"/>
    <property type="molecule type" value="Genomic_DNA"/>
</dbReference>
<dbReference type="EC" id="2.3.1.39" evidence="1 6"/>
<evidence type="ECO:0000256" key="3">
    <source>
        <dbReference type="ARBA" id="ARBA00022679"/>
    </source>
</evidence>
<feature type="domain" description="Malonyl-CoA:ACP transacylase (MAT)" evidence="8">
    <location>
        <begin position="8"/>
        <end position="311"/>
    </location>
</feature>
<evidence type="ECO:0000256" key="1">
    <source>
        <dbReference type="ARBA" id="ARBA00013258"/>
    </source>
</evidence>
<dbReference type="Gene3D" id="3.30.70.250">
    <property type="entry name" value="Malonyl-CoA ACP transacylase, ACP-binding"/>
    <property type="match status" value="1"/>
</dbReference>
<evidence type="ECO:0000259" key="8">
    <source>
        <dbReference type="SMART" id="SM00827"/>
    </source>
</evidence>
<dbReference type="GO" id="GO:0005829">
    <property type="term" value="C:cytosol"/>
    <property type="evidence" value="ECO:0007669"/>
    <property type="project" value="TreeGrafter"/>
</dbReference>
<name>A0A251X507_9GAMM</name>
<comment type="similarity">
    <text evidence="6">Belongs to the fabD family.</text>
</comment>
<evidence type="ECO:0000256" key="5">
    <source>
        <dbReference type="ARBA" id="ARBA00048462"/>
    </source>
</evidence>
<dbReference type="OrthoDB" id="9808564at2"/>
<keyword evidence="4 6" id="KW-0012">Acyltransferase</keyword>
<dbReference type="InterPro" id="IPR004410">
    <property type="entry name" value="Malonyl_CoA-ACP_transAc_FabD"/>
</dbReference>
<feature type="active site" evidence="7">
    <location>
        <position position="202"/>
    </location>
</feature>
<dbReference type="PANTHER" id="PTHR42681:SF1">
    <property type="entry name" value="MALONYL-COA-ACYL CARRIER PROTEIN TRANSACYLASE, MITOCHONDRIAL"/>
    <property type="match status" value="1"/>
</dbReference>
<evidence type="ECO:0000256" key="2">
    <source>
        <dbReference type="ARBA" id="ARBA00018953"/>
    </source>
</evidence>
<dbReference type="GO" id="GO:0006633">
    <property type="term" value="P:fatty acid biosynthetic process"/>
    <property type="evidence" value="ECO:0007669"/>
    <property type="project" value="TreeGrafter"/>
</dbReference>
<dbReference type="Gene3D" id="3.40.366.10">
    <property type="entry name" value="Malonyl-Coenzyme A Acyl Carrier Protein, domain 2"/>
    <property type="match status" value="1"/>
</dbReference>
<evidence type="ECO:0000256" key="4">
    <source>
        <dbReference type="ARBA" id="ARBA00023315"/>
    </source>
</evidence>
<dbReference type="InterPro" id="IPR016036">
    <property type="entry name" value="Malonyl_transacylase_ACP-bd"/>
</dbReference>
<protein>
    <recommendedName>
        <fullName evidence="2 6">Malonyl CoA-acyl carrier protein transacylase</fullName>
        <ecNumber evidence="1 6">2.3.1.39</ecNumber>
    </recommendedName>
</protein>
<proteinExistence type="inferred from homology"/>
<comment type="caution">
    <text evidence="9">The sequence shown here is derived from an EMBL/GenBank/DDBJ whole genome shotgun (WGS) entry which is preliminary data.</text>
</comment>
<dbReference type="PANTHER" id="PTHR42681">
    <property type="entry name" value="MALONYL-COA-ACYL CARRIER PROTEIN TRANSACYLASE, MITOCHONDRIAL"/>
    <property type="match status" value="1"/>
</dbReference>
<keyword evidence="3 6" id="KW-0808">Transferase</keyword>
<evidence type="ECO:0000313" key="9">
    <source>
        <dbReference type="EMBL" id="OUD12476.1"/>
    </source>
</evidence>
<gene>
    <name evidence="9" type="ORF">TPSD3_15350</name>
</gene>
<dbReference type="InterPro" id="IPR016035">
    <property type="entry name" value="Acyl_Trfase/lysoPLipase"/>
</dbReference>
<sequence length="315" mass="32863">MSSSFAFVFPGQGAQSLGMLAELAAVYPLVQDTFAEASAQLGYDLWQLTQEGPEELLNRTDKTQPALLAAEIAIWRIWRSLGGGMPSVVAGHSFGEYTALTVAEALEYAEAVRLVAARGQFMYEAVPLGVGAVAAVLGLDDAEITAVCVQAAEGEVVSPVNFNAPGQVVIAGHASAVERAMSAAKTAGAKKIVKLAVSAPVHCALMTEAANRMAVCLDSAALSVPKIPVIHNVDVTAKSDVAAIRAALVAQIDHPVRWSETVLSMVNSGTITLIECGPGKVLSGLNKRIDRRIKSLPIFDPSSLETTLADVMAVG</sequence>
<dbReference type="SUPFAM" id="SSF55048">
    <property type="entry name" value="Probable ACP-binding domain of malonyl-CoA ACP transacylase"/>
    <property type="match status" value="1"/>
</dbReference>
<evidence type="ECO:0000256" key="6">
    <source>
        <dbReference type="PIRNR" id="PIRNR000446"/>
    </source>
</evidence>
<dbReference type="NCBIfam" id="TIGR00128">
    <property type="entry name" value="fabD"/>
    <property type="match status" value="1"/>
</dbReference>
<keyword evidence="10" id="KW-1185">Reference proteome</keyword>
<dbReference type="FunFam" id="3.30.70.250:FF:000001">
    <property type="entry name" value="Malonyl CoA-acyl carrier protein transacylase"/>
    <property type="match status" value="1"/>
</dbReference>
<dbReference type="Proteomes" id="UP000194798">
    <property type="component" value="Unassembled WGS sequence"/>
</dbReference>
<dbReference type="RefSeq" id="WP_086489424.1">
    <property type="nucleotide sequence ID" value="NZ_MSLT01000023.1"/>
</dbReference>